<feature type="compositionally biased region" description="Basic and acidic residues" evidence="6">
    <location>
        <begin position="146"/>
        <end position="156"/>
    </location>
</feature>
<dbReference type="Pfam" id="PF08598">
    <property type="entry name" value="Sds3"/>
    <property type="match status" value="1"/>
</dbReference>
<keyword evidence="3" id="KW-0805">Transcription regulation</keyword>
<dbReference type="GO" id="GO:0010468">
    <property type="term" value="P:regulation of gene expression"/>
    <property type="evidence" value="ECO:0007669"/>
    <property type="project" value="UniProtKB-ARBA"/>
</dbReference>
<dbReference type="PANTHER" id="PTHR21964">
    <property type="entry name" value="BREAST CANCER METASTASIS-SUPPRESSOR 1"/>
    <property type="match status" value="1"/>
</dbReference>
<gene>
    <name evidence="7" type="ORF">BBK36DRAFT_1124543</name>
</gene>
<sequence length="456" mass="50310">MAATASASAAMPPVAAAATGGDLEDSNISSPLSEVDDKDANDEEIEHMHLDRDHLSAGPDEAQGTDHAGSDSDSALSDAASDDDVDENESPTKPITIPPKEDKSSRGDSQERKRKRSAAAAELQSDLEQPARKRTGSISAADADGDDHLAAAKDDATPAAIAVRSVRSVADDDEASATNQDTPAEDEALEVPRKTKRSGSKRKTVVSDDAESEPPAEARDDQQDPALEEEPEPDHAEEEEAEPEADEETDAAARNLEELERKQAAYRDWTQIEEMFGIFRDRLYKDRLQRLEEEEQSLHAPEPTHPEYLNMKQCLDDRLEQKLRAINTEHEYRLKALERRAVATRAQIWGQYFQAVREKREHALEALNRQWYDVQSARRSAHSLPDYGLLFPKDPAQRIRNAIAYNTEVSTLAGLAKYEGFPAGPELQGASTSELEADLAAMEVSELCLAKNFHDY</sequence>
<keyword evidence="2" id="KW-0678">Repressor</keyword>
<feature type="compositionally biased region" description="Acidic residues" evidence="6">
    <location>
        <begin position="80"/>
        <end position="89"/>
    </location>
</feature>
<dbReference type="RefSeq" id="XP_024747793.1">
    <property type="nucleotide sequence ID" value="XM_024891176.1"/>
</dbReference>
<feature type="compositionally biased region" description="Basic and acidic residues" evidence="6">
    <location>
        <begin position="99"/>
        <end position="111"/>
    </location>
</feature>
<evidence type="ECO:0000256" key="3">
    <source>
        <dbReference type="ARBA" id="ARBA00023015"/>
    </source>
</evidence>
<evidence type="ECO:0000256" key="4">
    <source>
        <dbReference type="ARBA" id="ARBA00023163"/>
    </source>
</evidence>
<dbReference type="SMART" id="SM01401">
    <property type="entry name" value="Sds3"/>
    <property type="match status" value="1"/>
</dbReference>
<reference evidence="8" key="1">
    <citation type="submission" date="2016-07" db="EMBL/GenBank/DDBJ databases">
        <title>Multiple horizontal gene transfer events from other fungi enriched the ability of initially mycotrophic Trichoderma (Ascomycota) to feed on dead plant biomass.</title>
        <authorList>
            <consortium name="DOE Joint Genome Institute"/>
            <person name="Atanasova L."/>
            <person name="Chenthamara K."/>
            <person name="Zhang J."/>
            <person name="Grujic M."/>
            <person name="Henrissat B."/>
            <person name="Kuo A."/>
            <person name="Aerts A."/>
            <person name="Salamov A."/>
            <person name="Lipzen A."/>
            <person name="Labutti K."/>
            <person name="Barry K."/>
            <person name="Miao Y."/>
            <person name="Rahimi M.J."/>
            <person name="Shen Q."/>
            <person name="Grigoriev I.V."/>
            <person name="Kubicek C.P."/>
            <person name="Druzhinina I.S."/>
        </authorList>
    </citation>
    <scope>NUCLEOTIDE SEQUENCE [LARGE SCALE GENOMIC DNA]</scope>
    <source>
        <strain evidence="8">TUCIM 6016</strain>
    </source>
</reference>
<proteinExistence type="predicted"/>
<dbReference type="GeneID" id="36599294"/>
<feature type="compositionally biased region" description="Acidic residues" evidence="6">
    <location>
        <begin position="226"/>
        <end position="250"/>
    </location>
</feature>
<feature type="compositionally biased region" description="Acidic residues" evidence="6">
    <location>
        <begin position="34"/>
        <end position="45"/>
    </location>
</feature>
<keyword evidence="4" id="KW-0804">Transcription</keyword>
<dbReference type="GO" id="GO:0005654">
    <property type="term" value="C:nucleoplasm"/>
    <property type="evidence" value="ECO:0007669"/>
    <property type="project" value="UniProtKB-ARBA"/>
</dbReference>
<comment type="subcellular location">
    <subcellularLocation>
        <location evidence="1">Nucleus</location>
    </subcellularLocation>
</comment>
<feature type="compositionally biased region" description="Basic residues" evidence="6">
    <location>
        <begin position="194"/>
        <end position="204"/>
    </location>
</feature>
<name>A0A2T4B565_9HYPO</name>
<dbReference type="InterPro" id="IPR013907">
    <property type="entry name" value="Sds3"/>
</dbReference>
<feature type="region of interest" description="Disordered" evidence="6">
    <location>
        <begin position="1"/>
        <end position="250"/>
    </location>
</feature>
<dbReference type="Proteomes" id="UP000241546">
    <property type="component" value="Unassembled WGS sequence"/>
</dbReference>
<keyword evidence="8" id="KW-1185">Reference proteome</keyword>
<dbReference type="OrthoDB" id="20886at2759"/>
<evidence type="ECO:0000313" key="8">
    <source>
        <dbReference type="Proteomes" id="UP000241546"/>
    </source>
</evidence>
<evidence type="ECO:0000313" key="7">
    <source>
        <dbReference type="EMBL" id="PTB64473.1"/>
    </source>
</evidence>
<accession>A0A2T4B565</accession>
<organism evidence="7 8">
    <name type="scientific">Trichoderma citrinoviride</name>
    <dbReference type="NCBI Taxonomy" id="58853"/>
    <lineage>
        <taxon>Eukaryota</taxon>
        <taxon>Fungi</taxon>
        <taxon>Dikarya</taxon>
        <taxon>Ascomycota</taxon>
        <taxon>Pezizomycotina</taxon>
        <taxon>Sordariomycetes</taxon>
        <taxon>Hypocreomycetidae</taxon>
        <taxon>Hypocreales</taxon>
        <taxon>Hypocreaceae</taxon>
        <taxon>Trichoderma</taxon>
    </lineage>
</organism>
<protein>
    <recommendedName>
        <fullName evidence="9">Transcriptional regulatory protein DEP1</fullName>
    </recommendedName>
</protein>
<evidence type="ECO:0000256" key="5">
    <source>
        <dbReference type="ARBA" id="ARBA00023242"/>
    </source>
</evidence>
<dbReference type="EMBL" id="KZ680217">
    <property type="protein sequence ID" value="PTB64473.1"/>
    <property type="molecule type" value="Genomic_DNA"/>
</dbReference>
<evidence type="ECO:0008006" key="9">
    <source>
        <dbReference type="Google" id="ProtNLM"/>
    </source>
</evidence>
<keyword evidence="5" id="KW-0539">Nucleus</keyword>
<dbReference type="AlphaFoldDB" id="A0A2T4B565"/>
<feature type="compositionally biased region" description="Basic and acidic residues" evidence="6">
    <location>
        <begin position="46"/>
        <end position="55"/>
    </location>
</feature>
<evidence type="ECO:0000256" key="6">
    <source>
        <dbReference type="SAM" id="MobiDB-lite"/>
    </source>
</evidence>
<feature type="compositionally biased region" description="Low complexity" evidence="6">
    <location>
        <begin position="157"/>
        <end position="168"/>
    </location>
</feature>
<evidence type="ECO:0000256" key="1">
    <source>
        <dbReference type="ARBA" id="ARBA00004123"/>
    </source>
</evidence>
<evidence type="ECO:0000256" key="2">
    <source>
        <dbReference type="ARBA" id="ARBA00022491"/>
    </source>
</evidence>
<feature type="compositionally biased region" description="Low complexity" evidence="6">
    <location>
        <begin position="1"/>
        <end position="19"/>
    </location>
</feature>